<dbReference type="Proteomes" id="UP000694396">
    <property type="component" value="Unplaced"/>
</dbReference>
<evidence type="ECO:0000256" key="1">
    <source>
        <dbReference type="SAM" id="MobiDB-lite"/>
    </source>
</evidence>
<dbReference type="Ensembl" id="ENSCRFT00000018877.1">
    <property type="protein sequence ID" value="ENSCRFP00000018261.1"/>
    <property type="gene ID" value="ENSCRFG00000013827.1"/>
</dbReference>
<sequence>ADSSGAKEQILVQHLWDNRESPGRCRMILLFPWNTSGSSSFVPSGLGRTGWPEPRVSQAGLGTGLDSLESVPKIPKLTNPLAPARLGAQSHLPSVTAVLELLELPGNAPLVTLPAAMGKDFLPLSSAVPQ</sequence>
<organism evidence="2 3">
    <name type="scientific">Cyanoderma ruficeps</name>
    <name type="common">rufous-capped babbler</name>
    <dbReference type="NCBI Taxonomy" id="181631"/>
    <lineage>
        <taxon>Eukaryota</taxon>
        <taxon>Metazoa</taxon>
        <taxon>Chordata</taxon>
        <taxon>Craniata</taxon>
        <taxon>Vertebrata</taxon>
        <taxon>Euteleostomi</taxon>
        <taxon>Archelosauria</taxon>
        <taxon>Archosauria</taxon>
        <taxon>Dinosauria</taxon>
        <taxon>Saurischia</taxon>
        <taxon>Theropoda</taxon>
        <taxon>Coelurosauria</taxon>
        <taxon>Aves</taxon>
        <taxon>Neognathae</taxon>
        <taxon>Neoaves</taxon>
        <taxon>Telluraves</taxon>
        <taxon>Australaves</taxon>
        <taxon>Passeriformes</taxon>
        <taxon>Sylvioidea</taxon>
        <taxon>Timaliidae</taxon>
        <taxon>Cyanoderma</taxon>
    </lineage>
</organism>
<accession>A0A8C3R9T7</accession>
<protein>
    <submittedName>
        <fullName evidence="2">Uncharacterized protein</fullName>
    </submittedName>
</protein>
<dbReference type="AlphaFoldDB" id="A0A8C3R9T7"/>
<proteinExistence type="predicted"/>
<evidence type="ECO:0000313" key="3">
    <source>
        <dbReference type="Proteomes" id="UP000694396"/>
    </source>
</evidence>
<feature type="region of interest" description="Disordered" evidence="1">
    <location>
        <begin position="42"/>
        <end position="64"/>
    </location>
</feature>
<reference evidence="2" key="1">
    <citation type="submission" date="2025-08" db="UniProtKB">
        <authorList>
            <consortium name="Ensembl"/>
        </authorList>
    </citation>
    <scope>IDENTIFICATION</scope>
</reference>
<reference evidence="2" key="2">
    <citation type="submission" date="2025-09" db="UniProtKB">
        <authorList>
            <consortium name="Ensembl"/>
        </authorList>
    </citation>
    <scope>IDENTIFICATION</scope>
</reference>
<keyword evidence="3" id="KW-1185">Reference proteome</keyword>
<name>A0A8C3R9T7_9PASS</name>
<evidence type="ECO:0000313" key="2">
    <source>
        <dbReference type="Ensembl" id="ENSCRFP00000018261.1"/>
    </source>
</evidence>